<name>A0A854Q4V6_CRYNE</name>
<protein>
    <submittedName>
        <fullName evidence="2">Uncharacterized protein</fullName>
    </submittedName>
</protein>
<reference evidence="2 3" key="1">
    <citation type="submission" date="2017-06" db="EMBL/GenBank/DDBJ databases">
        <title>Global population genomics of the pathogenic fungus Cryptococcus neoformans var. grubii.</title>
        <authorList>
            <person name="Cuomo C."/>
            <person name="Litvintseva A."/>
            <person name="Chen Y."/>
            <person name="Young S."/>
            <person name="Zeng Q."/>
            <person name="Chapman S."/>
            <person name="Gujja S."/>
            <person name="Saif S."/>
            <person name="Birren B."/>
        </authorList>
    </citation>
    <scope>NUCLEOTIDE SEQUENCE [LARGE SCALE GENOMIC DNA]</scope>
    <source>
        <strain evidence="2 3">Tu259-1</strain>
    </source>
</reference>
<proteinExistence type="predicted"/>
<organism evidence="2 3">
    <name type="scientific">Cryptococcus neoformans Tu259-1</name>
    <dbReference type="NCBI Taxonomy" id="1230072"/>
    <lineage>
        <taxon>Eukaryota</taxon>
        <taxon>Fungi</taxon>
        <taxon>Dikarya</taxon>
        <taxon>Basidiomycota</taxon>
        <taxon>Agaricomycotina</taxon>
        <taxon>Tremellomycetes</taxon>
        <taxon>Tremellales</taxon>
        <taxon>Cryptococcaceae</taxon>
        <taxon>Cryptococcus</taxon>
        <taxon>Cryptococcus neoformans species complex</taxon>
    </lineage>
</organism>
<feature type="region of interest" description="Disordered" evidence="1">
    <location>
        <begin position="97"/>
        <end position="116"/>
    </location>
</feature>
<dbReference type="AlphaFoldDB" id="A0A854Q4V6"/>
<gene>
    <name evidence="2" type="ORF">C361_05817</name>
</gene>
<comment type="caution">
    <text evidence="2">The sequence shown here is derived from an EMBL/GenBank/DDBJ whole genome shotgun (WGS) entry which is preliminary data.</text>
</comment>
<evidence type="ECO:0000313" key="3">
    <source>
        <dbReference type="Proteomes" id="UP000199727"/>
    </source>
</evidence>
<accession>A0A854Q4V6</accession>
<evidence type="ECO:0000313" key="2">
    <source>
        <dbReference type="EMBL" id="OXG13678.1"/>
    </source>
</evidence>
<evidence type="ECO:0000256" key="1">
    <source>
        <dbReference type="SAM" id="MobiDB-lite"/>
    </source>
</evidence>
<dbReference type="EMBL" id="AMKT01000078">
    <property type="protein sequence ID" value="OXG13678.1"/>
    <property type="molecule type" value="Genomic_DNA"/>
</dbReference>
<dbReference type="Proteomes" id="UP000199727">
    <property type="component" value="Unassembled WGS sequence"/>
</dbReference>
<sequence>MEGFVFGSVKRLEEDHDEVGERFLEMSEDHGEVGDGYLGDLSCVARPGHISHIEQLSGEINCLSPIHIAPNGQPMADLVLHPFLGKPVPIGTVGLVEGSGEDTDPDEMPKSTSSAASLDGKGLFVETQDTAQRFKSCYLRAYFSL</sequence>